<dbReference type="GO" id="GO:0008843">
    <property type="term" value="F:endochitinase activity"/>
    <property type="evidence" value="ECO:0007669"/>
    <property type="project" value="UniProtKB-EC"/>
</dbReference>
<dbReference type="GO" id="GO:0005576">
    <property type="term" value="C:extracellular region"/>
    <property type="evidence" value="ECO:0007669"/>
    <property type="project" value="TreeGrafter"/>
</dbReference>
<dbReference type="AlphaFoldDB" id="A0A9P8QNT2"/>
<dbReference type="GO" id="GO:0006032">
    <property type="term" value="P:chitin catabolic process"/>
    <property type="evidence" value="ECO:0007669"/>
    <property type="project" value="TreeGrafter"/>
</dbReference>
<feature type="domain" description="GH18" evidence="3">
    <location>
        <begin position="20"/>
        <end position="369"/>
    </location>
</feature>
<dbReference type="GO" id="GO:0005975">
    <property type="term" value="P:carbohydrate metabolic process"/>
    <property type="evidence" value="ECO:0007669"/>
    <property type="project" value="InterPro"/>
</dbReference>
<dbReference type="Pfam" id="PF00704">
    <property type="entry name" value="Glyco_hydro_18"/>
    <property type="match status" value="1"/>
</dbReference>
<dbReference type="InterPro" id="IPR001223">
    <property type="entry name" value="Glyco_hydro18_cat"/>
</dbReference>
<protein>
    <recommendedName>
        <fullName evidence="2">chitinase</fullName>
        <ecNumber evidence="2">3.2.1.14</ecNumber>
    </recommendedName>
</protein>
<dbReference type="OrthoDB" id="73875at2759"/>
<dbReference type="SMART" id="SM00636">
    <property type="entry name" value="Glyco_18"/>
    <property type="match status" value="1"/>
</dbReference>
<reference evidence="4" key="1">
    <citation type="submission" date="2021-08" db="EMBL/GenBank/DDBJ databases">
        <title>Chromosome-Level Trichoderma cornu-damae using Hi-C Data.</title>
        <authorList>
            <person name="Kim C.S."/>
        </authorList>
    </citation>
    <scope>NUCLEOTIDE SEQUENCE</scope>
    <source>
        <strain evidence="4">KA19-0412C</strain>
    </source>
</reference>
<name>A0A9P8QNT2_9HYPO</name>
<dbReference type="GO" id="GO:0008061">
    <property type="term" value="F:chitin binding"/>
    <property type="evidence" value="ECO:0007669"/>
    <property type="project" value="InterPro"/>
</dbReference>
<gene>
    <name evidence="4" type="ORF">Trco_002146</name>
</gene>
<dbReference type="InterPro" id="IPR017853">
    <property type="entry name" value="GH"/>
</dbReference>
<organism evidence="4 5">
    <name type="scientific">Trichoderma cornu-damae</name>
    <dbReference type="NCBI Taxonomy" id="654480"/>
    <lineage>
        <taxon>Eukaryota</taxon>
        <taxon>Fungi</taxon>
        <taxon>Dikarya</taxon>
        <taxon>Ascomycota</taxon>
        <taxon>Pezizomycotina</taxon>
        <taxon>Sordariomycetes</taxon>
        <taxon>Hypocreomycetidae</taxon>
        <taxon>Hypocreales</taxon>
        <taxon>Hypocreaceae</taxon>
        <taxon>Trichoderma</taxon>
    </lineage>
</organism>
<dbReference type="PROSITE" id="PS51910">
    <property type="entry name" value="GH18_2"/>
    <property type="match status" value="1"/>
</dbReference>
<comment type="caution">
    <text evidence="4">The sequence shown here is derived from an EMBL/GenBank/DDBJ whole genome shotgun (WGS) entry which is preliminary data.</text>
</comment>
<sequence>MRTTTLATAVVAATVAAVKPRYLMYFDQWDTTNLPDHSVTAGVTHVSTAFAASTVFSSGGWYEPFMPLDQIRALFDDGVKTCMSIGGWGDTSGFSAGAQTNETRRAYAQNVAATVQRLGYDCVDIDWEYPGGNGQDYKQMPNSEKVWEIDAFPLLLQEIKSAIGDIELSVAAPGRVEDMMAYTAENVAKINTIVDHVNVMTYDLMMRRMNATTHHSGVANSLDSVNTYIERGLSPSKMSLGFAFYAKWFATAAGCTCTTPVGCPTAELETPEGGDTGLSGAVTFEASTWGGDLQHAVQNGVADEQLGGQWYWDPAKEVFWTWDTAAFVARKFTDVVVPKGLGGVMAWALAQDSLDWSRFKAIQAGVKAMQQRLDAGEP</sequence>
<evidence type="ECO:0000259" key="3">
    <source>
        <dbReference type="PROSITE" id="PS51910"/>
    </source>
</evidence>
<evidence type="ECO:0000313" key="5">
    <source>
        <dbReference type="Proteomes" id="UP000827724"/>
    </source>
</evidence>
<dbReference type="InterPro" id="IPR050314">
    <property type="entry name" value="Glycosyl_Hydrlase_18"/>
</dbReference>
<dbReference type="Gene3D" id="3.10.50.10">
    <property type="match status" value="1"/>
</dbReference>
<dbReference type="PANTHER" id="PTHR11177">
    <property type="entry name" value="CHITINASE"/>
    <property type="match status" value="1"/>
</dbReference>
<proteinExistence type="inferred from homology"/>
<dbReference type="PANTHER" id="PTHR11177:SF337">
    <property type="entry name" value="CHITINASE"/>
    <property type="match status" value="1"/>
</dbReference>
<keyword evidence="4" id="KW-0378">Hydrolase</keyword>
<accession>A0A9P8QNT2</accession>
<comment type="similarity">
    <text evidence="1">Belongs to the glycosyl hydrolase 18 family. Chitinase class V subfamily.</text>
</comment>
<dbReference type="SUPFAM" id="SSF51445">
    <property type="entry name" value="(Trans)glycosidases"/>
    <property type="match status" value="1"/>
</dbReference>
<dbReference type="EC" id="3.2.1.14" evidence="2"/>
<keyword evidence="5" id="KW-1185">Reference proteome</keyword>
<evidence type="ECO:0000313" key="4">
    <source>
        <dbReference type="EMBL" id="KAH6608800.1"/>
    </source>
</evidence>
<dbReference type="Gene3D" id="3.20.20.80">
    <property type="entry name" value="Glycosidases"/>
    <property type="match status" value="1"/>
</dbReference>
<evidence type="ECO:0000256" key="2">
    <source>
        <dbReference type="ARBA" id="ARBA00012729"/>
    </source>
</evidence>
<dbReference type="EMBL" id="JAIWOZ010000002">
    <property type="protein sequence ID" value="KAH6608800.1"/>
    <property type="molecule type" value="Genomic_DNA"/>
</dbReference>
<evidence type="ECO:0000256" key="1">
    <source>
        <dbReference type="ARBA" id="ARBA00008682"/>
    </source>
</evidence>
<dbReference type="Proteomes" id="UP000827724">
    <property type="component" value="Unassembled WGS sequence"/>
</dbReference>
<dbReference type="InterPro" id="IPR029070">
    <property type="entry name" value="Chitinase_insertion_sf"/>
</dbReference>
<dbReference type="InterPro" id="IPR011583">
    <property type="entry name" value="Chitinase_II/V-like_cat"/>
</dbReference>